<dbReference type="SUPFAM" id="SSF55804">
    <property type="entry name" value="Phoshotransferase/anion transport protein"/>
    <property type="match status" value="1"/>
</dbReference>
<dbReference type="CDD" id="cd00211">
    <property type="entry name" value="PTS_IIA_fru"/>
    <property type="match status" value="1"/>
</dbReference>
<evidence type="ECO:0000256" key="1">
    <source>
        <dbReference type="ARBA" id="ARBA00004496"/>
    </source>
</evidence>
<evidence type="ECO:0000256" key="10">
    <source>
        <dbReference type="ARBA" id="ARBA00042072"/>
    </source>
</evidence>
<dbReference type="PANTHER" id="PTHR36203">
    <property type="entry name" value="ASCORBATE-SPECIFIC PTS SYSTEM EIIA COMPONENT"/>
    <property type="match status" value="1"/>
</dbReference>
<dbReference type="InterPro" id="IPR002178">
    <property type="entry name" value="PTS_EIIA_type-2_dom"/>
</dbReference>
<evidence type="ECO:0000256" key="3">
    <source>
        <dbReference type="ARBA" id="ARBA00022490"/>
    </source>
</evidence>
<keyword evidence="2" id="KW-0813">Transport</keyword>
<evidence type="ECO:0000256" key="7">
    <source>
        <dbReference type="ARBA" id="ARBA00022777"/>
    </source>
</evidence>
<dbReference type="Pfam" id="PF00359">
    <property type="entry name" value="PTS_EIIA_2"/>
    <property type="match status" value="1"/>
</dbReference>
<sequence>MLKELLKDNIHIIDSVSDWQEALCIGADCLLKKGFIKEEYIKAIINDVYKYGPYIVLTDYVAMPHSRPENGVIKKSMSLLKVRNGVDFYKTEKKVYLFFTLAAEDSNSHQDAVLELADFLCDNEKLNKLITEDLNEKEILNLI</sequence>
<gene>
    <name evidence="12" type="ORF">Q5M86_09905</name>
</gene>
<name>A0ABT8YYY8_9SPIR</name>
<keyword evidence="5" id="KW-0808">Transferase</keyword>
<dbReference type="PROSITE" id="PS51094">
    <property type="entry name" value="PTS_EIIA_TYPE_2"/>
    <property type="match status" value="1"/>
</dbReference>
<comment type="function">
    <text evidence="8">The phosphoenolpyruvate-dependent sugar phosphotransferase system (sugar PTS), a major carbohydrate active transport system, catalyzes the phosphorylation of incoming sugar substrates concomitantly with their translocation across the cell membrane. The enzyme II UlaABC PTS system is involved in ascorbate transport.</text>
</comment>
<comment type="caution">
    <text evidence="12">The sequence shown here is derived from an EMBL/GenBank/DDBJ whole genome shotgun (WGS) entry which is preliminary data.</text>
</comment>
<dbReference type="PANTHER" id="PTHR36203:SF1">
    <property type="entry name" value="ASCORBATE-SPECIFIC PTS SYSTEM EIIA COMPONENT"/>
    <property type="match status" value="1"/>
</dbReference>
<dbReference type="RefSeq" id="WP_020004384.1">
    <property type="nucleotide sequence ID" value="NZ_CASFAH010000025.1"/>
</dbReference>
<evidence type="ECO:0000313" key="13">
    <source>
        <dbReference type="Proteomes" id="UP001175147"/>
    </source>
</evidence>
<protein>
    <recommendedName>
        <fullName evidence="9">Ascorbate-specific PTS system EIIA component</fullName>
    </recommendedName>
    <alternativeName>
        <fullName evidence="10">Ascorbate-specific phosphotransferase enzyme IIA component</fullName>
    </alternativeName>
</protein>
<evidence type="ECO:0000256" key="9">
    <source>
        <dbReference type="ARBA" id="ARBA00041175"/>
    </source>
</evidence>
<evidence type="ECO:0000256" key="2">
    <source>
        <dbReference type="ARBA" id="ARBA00022448"/>
    </source>
</evidence>
<keyword evidence="3" id="KW-0963">Cytoplasm</keyword>
<reference evidence="12" key="1">
    <citation type="submission" date="2023-07" db="EMBL/GenBank/DDBJ databases">
        <title>Mucosal microbiota of week-old chicken and adult hens.</title>
        <authorList>
            <person name="Volf J."/>
            <person name="Karasova D."/>
            <person name="Crhanova M."/>
            <person name="Faldynova M."/>
            <person name="Prikrylova H."/>
            <person name="Zeman M."/>
            <person name="Babak V."/>
            <person name="Rajova J."/>
            <person name="Rychlik I."/>
        </authorList>
    </citation>
    <scope>NUCLEOTIDE SEQUENCE</scope>
    <source>
        <strain evidence="12">ET902</strain>
    </source>
</reference>
<dbReference type="Proteomes" id="UP001175147">
    <property type="component" value="Unassembled WGS sequence"/>
</dbReference>
<proteinExistence type="predicted"/>
<evidence type="ECO:0000256" key="6">
    <source>
        <dbReference type="ARBA" id="ARBA00022683"/>
    </source>
</evidence>
<evidence type="ECO:0000256" key="4">
    <source>
        <dbReference type="ARBA" id="ARBA00022553"/>
    </source>
</evidence>
<dbReference type="EMBL" id="JAUPBM010000138">
    <property type="protein sequence ID" value="MDO7021089.1"/>
    <property type="molecule type" value="Genomic_DNA"/>
</dbReference>
<keyword evidence="12" id="KW-0762">Sugar transport</keyword>
<keyword evidence="4" id="KW-0597">Phosphoprotein</keyword>
<feature type="domain" description="PTS EIIA type-2" evidence="11">
    <location>
        <begin position="3"/>
        <end position="143"/>
    </location>
</feature>
<keyword evidence="7" id="KW-0418">Kinase</keyword>
<dbReference type="InterPro" id="IPR016152">
    <property type="entry name" value="PTrfase/Anion_transptr"/>
</dbReference>
<dbReference type="Gene3D" id="3.40.930.10">
    <property type="entry name" value="Mannitol-specific EII, Chain A"/>
    <property type="match status" value="1"/>
</dbReference>
<evidence type="ECO:0000259" key="11">
    <source>
        <dbReference type="PROSITE" id="PS51094"/>
    </source>
</evidence>
<evidence type="ECO:0000256" key="8">
    <source>
        <dbReference type="ARBA" id="ARBA00037387"/>
    </source>
</evidence>
<accession>A0ABT8YYY8</accession>
<keyword evidence="6" id="KW-0598">Phosphotransferase system</keyword>
<evidence type="ECO:0000256" key="5">
    <source>
        <dbReference type="ARBA" id="ARBA00022679"/>
    </source>
</evidence>
<dbReference type="InterPro" id="IPR051351">
    <property type="entry name" value="Ascorbate-PTS_EIIA_comp"/>
</dbReference>
<comment type="subcellular location">
    <subcellularLocation>
        <location evidence="1">Cytoplasm</location>
    </subcellularLocation>
</comment>
<keyword evidence="13" id="KW-1185">Reference proteome</keyword>
<evidence type="ECO:0000313" key="12">
    <source>
        <dbReference type="EMBL" id="MDO7021089.1"/>
    </source>
</evidence>
<organism evidence="12 13">
    <name type="scientific">Brachyspira innocens</name>
    <dbReference type="NCBI Taxonomy" id="13264"/>
    <lineage>
        <taxon>Bacteria</taxon>
        <taxon>Pseudomonadati</taxon>
        <taxon>Spirochaetota</taxon>
        <taxon>Spirochaetia</taxon>
        <taxon>Brachyspirales</taxon>
        <taxon>Brachyspiraceae</taxon>
        <taxon>Brachyspira</taxon>
    </lineage>
</organism>